<evidence type="ECO:0000259" key="1">
    <source>
        <dbReference type="Pfam" id="PF20209"/>
    </source>
</evidence>
<feature type="domain" description="DUF6570" evidence="1">
    <location>
        <begin position="1"/>
        <end position="113"/>
    </location>
</feature>
<dbReference type="AlphaFoldDB" id="A0AAV7XMG2"/>
<gene>
    <name evidence="2" type="ORF">ONE63_011097</name>
</gene>
<proteinExistence type="predicted"/>
<accession>A0AAV7XMG2</accession>
<dbReference type="Proteomes" id="UP001075354">
    <property type="component" value="Chromosome 9"/>
</dbReference>
<dbReference type="Pfam" id="PF20209">
    <property type="entry name" value="DUF6570"/>
    <property type="match status" value="1"/>
</dbReference>
<reference evidence="2" key="1">
    <citation type="submission" date="2022-12" db="EMBL/GenBank/DDBJ databases">
        <title>Chromosome-level genome assembly of the bean flower thrips Megalurothrips usitatus.</title>
        <authorList>
            <person name="Ma L."/>
            <person name="Liu Q."/>
            <person name="Li H."/>
            <person name="Cai W."/>
        </authorList>
    </citation>
    <scope>NUCLEOTIDE SEQUENCE</scope>
    <source>
        <strain evidence="2">Cailab_2022a</strain>
    </source>
</reference>
<name>A0AAV7XMG2_9NEOP</name>
<protein>
    <recommendedName>
        <fullName evidence="1">DUF6570 domain-containing protein</fullName>
    </recommendedName>
</protein>
<keyword evidence="3" id="KW-1185">Reference proteome</keyword>
<sequence>MDPGEQPPELKGLTFIEEQLIARISPVLSVFKLKGHQFGYTGNVINFSQDIKQLAKKLPHRLEDLSSVITVRAGSEIKPVEFQIRAEKVRTALQFLINNNPHHFDVEINEENLKLLPEDGNYYDKVRSYDLQEDDENLDDSTCGSDSEDEENYASVIESGVPMVGKPTESAQLQTVLEWPPREKAPVNGFTMLGYVCMAFPCLFPYGKADLNSPREKPVSALNYFKHLMRFHDDRFAQHPRFRYFALNSLMRWSALKDGNVFIQNHPEYKDMTAADLKELVQNDPNVLKK</sequence>
<dbReference type="InterPro" id="IPR046700">
    <property type="entry name" value="DUF6570"/>
</dbReference>
<dbReference type="EMBL" id="JAPTSV010000009">
    <property type="protein sequence ID" value="KAJ1524613.1"/>
    <property type="molecule type" value="Genomic_DNA"/>
</dbReference>
<evidence type="ECO:0000313" key="3">
    <source>
        <dbReference type="Proteomes" id="UP001075354"/>
    </source>
</evidence>
<comment type="caution">
    <text evidence="2">The sequence shown here is derived from an EMBL/GenBank/DDBJ whole genome shotgun (WGS) entry which is preliminary data.</text>
</comment>
<organism evidence="2 3">
    <name type="scientific">Megalurothrips usitatus</name>
    <name type="common">bean blossom thrips</name>
    <dbReference type="NCBI Taxonomy" id="439358"/>
    <lineage>
        <taxon>Eukaryota</taxon>
        <taxon>Metazoa</taxon>
        <taxon>Ecdysozoa</taxon>
        <taxon>Arthropoda</taxon>
        <taxon>Hexapoda</taxon>
        <taxon>Insecta</taxon>
        <taxon>Pterygota</taxon>
        <taxon>Neoptera</taxon>
        <taxon>Paraneoptera</taxon>
        <taxon>Thysanoptera</taxon>
        <taxon>Terebrantia</taxon>
        <taxon>Thripoidea</taxon>
        <taxon>Thripidae</taxon>
        <taxon>Megalurothrips</taxon>
    </lineage>
</organism>
<evidence type="ECO:0000313" key="2">
    <source>
        <dbReference type="EMBL" id="KAJ1524613.1"/>
    </source>
</evidence>